<sequence>MSEAEKLTLGKRTYLRNFINCYENILVKYSKVFTVSHLAAMVGVFEWIGIDLG</sequence>
<comment type="caution">
    <text evidence="2">The sequence shown here is derived from an EMBL/GenBank/DDBJ whole genome shotgun (WGS) entry which is preliminary data.</text>
</comment>
<evidence type="ECO:0000313" key="3">
    <source>
        <dbReference type="Proteomes" id="UP000232688"/>
    </source>
</evidence>
<reference evidence="1 4" key="2">
    <citation type="submission" date="2017-09" db="EMBL/GenBank/DDBJ databases">
        <title>Extensive intraspecific genome diversity in a model arbuscular mycorrhizal fungus.</title>
        <authorList>
            <person name="Chen E.C."/>
            <person name="Morin E."/>
            <person name="Beaudet D."/>
            <person name="Noel J."/>
            <person name="Ndikumana S."/>
            <person name="Charron P."/>
            <person name="St-Onge C."/>
            <person name="Giorgi J."/>
            <person name="Grigoriev I.V."/>
            <person name="Roux C."/>
            <person name="Martin F.M."/>
            <person name="Corradi N."/>
        </authorList>
    </citation>
    <scope>NUCLEOTIDE SEQUENCE [LARGE SCALE GENOMIC DNA]</scope>
    <source>
        <strain evidence="1 4">A5</strain>
    </source>
</reference>
<evidence type="ECO:0000313" key="4">
    <source>
        <dbReference type="Proteomes" id="UP000232722"/>
    </source>
</evidence>
<gene>
    <name evidence="2" type="ORF">RhiirA1_459556</name>
    <name evidence="1" type="ORF">RhiirA5_409916</name>
</gene>
<reference evidence="2 3" key="4">
    <citation type="submission" date="2017-10" db="EMBL/GenBank/DDBJ databases">
        <title>Genome analyses suggest a sexual origin of heterokaryosis in a supposedly ancient asexual fungus.</title>
        <authorList>
            <person name="Corradi N."/>
            <person name="Sedzielewska K."/>
            <person name="Noel J."/>
            <person name="Charron P."/>
            <person name="Farinelli L."/>
            <person name="Marton T."/>
            <person name="Kruger M."/>
            <person name="Pelin A."/>
            <person name="Brachmann A."/>
            <person name="Corradi N."/>
        </authorList>
    </citation>
    <scope>NUCLEOTIDE SEQUENCE [LARGE SCALE GENOMIC DNA]</scope>
    <source>
        <strain evidence="2 3">A1</strain>
    </source>
</reference>
<accession>A0A2I1F5Y8</accession>
<reference evidence="1 4" key="1">
    <citation type="submission" date="2016-04" db="EMBL/GenBank/DDBJ databases">
        <title>Genome analyses suggest a sexual origin of heterokaryosis in a supposedly ancient asexual fungus.</title>
        <authorList>
            <person name="Ropars J."/>
            <person name="Sedzielewska K."/>
            <person name="Noel J."/>
            <person name="Charron P."/>
            <person name="Farinelli L."/>
            <person name="Marton T."/>
            <person name="Kruger M."/>
            <person name="Pelin A."/>
            <person name="Brachmann A."/>
            <person name="Corradi N."/>
        </authorList>
    </citation>
    <scope>NUCLEOTIDE SEQUENCE [LARGE SCALE GENOMIC DNA]</scope>
    <source>
        <strain evidence="1 4">A5</strain>
    </source>
</reference>
<dbReference type="Proteomes" id="UP000232722">
    <property type="component" value="Unassembled WGS sequence"/>
</dbReference>
<evidence type="ECO:0000313" key="2">
    <source>
        <dbReference type="EMBL" id="PKC66548.1"/>
    </source>
</evidence>
<dbReference type="EMBL" id="LLXJ01000157">
    <property type="protein sequence ID" value="PKC14033.1"/>
    <property type="molecule type" value="Genomic_DNA"/>
</dbReference>
<dbReference type="AlphaFoldDB" id="A0A2I1F5Y8"/>
<reference evidence="2 3" key="3">
    <citation type="submission" date="2017-10" db="EMBL/GenBank/DDBJ databases">
        <title>Extensive intraspecific genome diversity in a model arbuscular mycorrhizal fungus.</title>
        <authorList>
            <person name="Chen E.C.H."/>
            <person name="Morin E."/>
            <person name="Baudet D."/>
            <person name="Noel J."/>
            <person name="Ndikumana S."/>
            <person name="Charron P."/>
            <person name="St-Onge C."/>
            <person name="Giorgi J."/>
            <person name="Grigoriev I.V."/>
            <person name="Roux C."/>
            <person name="Martin F.M."/>
            <person name="Corradi N."/>
        </authorList>
    </citation>
    <scope>NUCLEOTIDE SEQUENCE [LARGE SCALE GENOMIC DNA]</scope>
    <source>
        <strain evidence="2 3">A1</strain>
    </source>
</reference>
<proteinExistence type="predicted"/>
<dbReference type="EMBL" id="LLXH01000455">
    <property type="protein sequence ID" value="PKC66548.1"/>
    <property type="molecule type" value="Genomic_DNA"/>
</dbReference>
<dbReference type="Proteomes" id="UP000232688">
    <property type="component" value="Unassembled WGS sequence"/>
</dbReference>
<evidence type="ECO:0000313" key="1">
    <source>
        <dbReference type="EMBL" id="PKC14033.1"/>
    </source>
</evidence>
<dbReference type="VEuPathDB" id="FungiDB:RhiirA1_459556"/>
<name>A0A2I1F5Y8_9GLOM</name>
<organism evidence="2 3">
    <name type="scientific">Rhizophagus irregularis</name>
    <dbReference type="NCBI Taxonomy" id="588596"/>
    <lineage>
        <taxon>Eukaryota</taxon>
        <taxon>Fungi</taxon>
        <taxon>Fungi incertae sedis</taxon>
        <taxon>Mucoromycota</taxon>
        <taxon>Glomeromycotina</taxon>
        <taxon>Glomeromycetes</taxon>
        <taxon>Glomerales</taxon>
        <taxon>Glomeraceae</taxon>
        <taxon>Rhizophagus</taxon>
    </lineage>
</organism>
<protein>
    <submittedName>
        <fullName evidence="2">Uncharacterized protein</fullName>
    </submittedName>
</protein>